<sequence length="169" mass="18907">MRSKIPDLQRALEGRFDDHHALMCRLHLAHLDQLDAMIGALDEQIEQLMHPFCARRELIASIPGIGVGASATVISEIGADPAAWFPSAEHLASWVRLCPGNHESAGKRHHGARRTGNQHLQPVLVECAWAAVRTDGYLREYYRRQVRKFGGFRSPDLPTRRRSSPSPTS</sequence>
<dbReference type="EMBL" id="CP004886">
    <property type="protein sequence ID" value="AGL23790.1"/>
    <property type="molecule type" value="Genomic_DNA"/>
</dbReference>
<organism evidence="2 3">
    <name type="scientific">Mycobacterium tuberculosis str. Haarlem/NITR202</name>
    <dbReference type="NCBI Taxonomy" id="1304279"/>
    <lineage>
        <taxon>Bacteria</taxon>
        <taxon>Bacillati</taxon>
        <taxon>Actinomycetota</taxon>
        <taxon>Actinomycetes</taxon>
        <taxon>Mycobacteriales</taxon>
        <taxon>Mycobacteriaceae</taxon>
        <taxon>Mycobacterium</taxon>
        <taxon>Mycobacterium tuberculosis complex</taxon>
    </lineage>
</organism>
<dbReference type="PANTHER" id="PTHR33055">
    <property type="entry name" value="TRANSPOSASE FOR INSERTION SEQUENCE ELEMENT IS1111A"/>
    <property type="match status" value="1"/>
</dbReference>
<reference evidence="2 3" key="1">
    <citation type="journal article" date="2013" name="Genome Announc.">
        <title>Whole-Genome Sequences of Four Clinical Isolates of Mycobacterium tuberculosis from Tamil Nadu, South India.</title>
        <authorList>
            <person name="Narayanan S."/>
            <person name="Deshpande U."/>
        </authorList>
    </citation>
    <scope>NUCLEOTIDE SEQUENCE [LARGE SCALE GENOMIC DNA]</scope>
    <source>
        <strain evidence="2 3">Haarlem/NITR202</strain>
    </source>
</reference>
<dbReference type="Pfam" id="PF02371">
    <property type="entry name" value="Transposase_20"/>
    <property type="match status" value="1"/>
</dbReference>
<evidence type="ECO:0000313" key="3">
    <source>
        <dbReference type="Proteomes" id="UP000013563"/>
    </source>
</evidence>
<dbReference type="PANTHER" id="PTHR33055:SF15">
    <property type="entry name" value="TRANSPOSASE-RELATED"/>
    <property type="match status" value="1"/>
</dbReference>
<feature type="domain" description="Transposase IS116/IS110/IS902 C-terminal" evidence="1">
    <location>
        <begin position="57"/>
        <end position="143"/>
    </location>
</feature>
<accession>R4LZ73</accession>
<dbReference type="GO" id="GO:0003677">
    <property type="term" value="F:DNA binding"/>
    <property type="evidence" value="ECO:0007669"/>
    <property type="project" value="InterPro"/>
</dbReference>
<dbReference type="GO" id="GO:0004803">
    <property type="term" value="F:transposase activity"/>
    <property type="evidence" value="ECO:0007669"/>
    <property type="project" value="InterPro"/>
</dbReference>
<dbReference type="GO" id="GO:0006313">
    <property type="term" value="P:DNA transposition"/>
    <property type="evidence" value="ECO:0007669"/>
    <property type="project" value="InterPro"/>
</dbReference>
<dbReference type="Proteomes" id="UP000013563">
    <property type="component" value="Chromosome"/>
</dbReference>
<dbReference type="HOGENOM" id="CLU_152268_0_0_11"/>
<dbReference type="PATRIC" id="fig|1304279.3.peg.2373"/>
<dbReference type="KEGG" id="mtuh:I917_15285"/>
<dbReference type="InterPro" id="IPR003346">
    <property type="entry name" value="Transposase_20"/>
</dbReference>
<dbReference type="InterPro" id="IPR047650">
    <property type="entry name" value="Transpos_IS110"/>
</dbReference>
<evidence type="ECO:0000259" key="1">
    <source>
        <dbReference type="Pfam" id="PF02371"/>
    </source>
</evidence>
<dbReference type="AlphaFoldDB" id="R4LZ73"/>
<name>R4LZ73_MYCTX</name>
<gene>
    <name evidence="2" type="ORF">I917_15285</name>
</gene>
<evidence type="ECO:0000313" key="2">
    <source>
        <dbReference type="EMBL" id="AGL23790.1"/>
    </source>
</evidence>
<proteinExistence type="predicted"/>
<dbReference type="BioCyc" id="MTUB1304279:G13AB-2043-MONOMER"/>
<protein>
    <submittedName>
        <fullName evidence="2">Transposase</fullName>
    </submittedName>
</protein>